<organism evidence="2 3">
    <name type="scientific">Cyanidioschyzon merolae (strain NIES-3377 / 10D)</name>
    <name type="common">Unicellular red alga</name>
    <dbReference type="NCBI Taxonomy" id="280699"/>
    <lineage>
        <taxon>Eukaryota</taxon>
        <taxon>Rhodophyta</taxon>
        <taxon>Bangiophyceae</taxon>
        <taxon>Cyanidiales</taxon>
        <taxon>Cyanidiaceae</taxon>
        <taxon>Cyanidioschyzon</taxon>
    </lineage>
</organism>
<proteinExistence type="predicted"/>
<feature type="region of interest" description="Disordered" evidence="1">
    <location>
        <begin position="1"/>
        <end position="45"/>
    </location>
</feature>
<dbReference type="RefSeq" id="XP_005535473.1">
    <property type="nucleotide sequence ID" value="XM_005535416.1"/>
</dbReference>
<dbReference type="AlphaFoldDB" id="M1VAM0"/>
<keyword evidence="3" id="KW-1185">Reference proteome</keyword>
<dbReference type="eggNOG" id="ENOG502RYPG">
    <property type="taxonomic scope" value="Eukaryota"/>
</dbReference>
<dbReference type="OrthoDB" id="1883054at2759"/>
<dbReference type="STRING" id="280699.M1VAM0"/>
<dbReference type="PANTHER" id="PTHR33427">
    <property type="entry name" value="HNH ENDONUCLEASE"/>
    <property type="match status" value="1"/>
</dbReference>
<name>M1VAM0_CYAM1</name>
<reference evidence="2 3" key="2">
    <citation type="journal article" date="2007" name="BMC Biol.">
        <title>A 100%-complete sequence reveals unusually simple genomic features in the hot-spring red alga Cyanidioschyzon merolae.</title>
        <authorList>
            <person name="Nozaki H."/>
            <person name="Takano H."/>
            <person name="Misumi O."/>
            <person name="Terasawa K."/>
            <person name="Matsuzaki M."/>
            <person name="Maruyama S."/>
            <person name="Nishida K."/>
            <person name="Yagisawa F."/>
            <person name="Yoshida Y."/>
            <person name="Fujiwara T."/>
            <person name="Takio S."/>
            <person name="Tamura K."/>
            <person name="Chung S.J."/>
            <person name="Nakamura S."/>
            <person name="Kuroiwa H."/>
            <person name="Tanaka K."/>
            <person name="Sato N."/>
            <person name="Kuroiwa T."/>
        </authorList>
    </citation>
    <scope>NUCLEOTIDE SEQUENCE [LARGE SCALE GENOMIC DNA]</scope>
    <source>
        <strain evidence="2 3">10D</strain>
    </source>
</reference>
<dbReference type="PANTHER" id="PTHR33427:SF1">
    <property type="entry name" value="F6A14.21 PROTEIN"/>
    <property type="match status" value="1"/>
</dbReference>
<protein>
    <recommendedName>
        <fullName evidence="4">HNH nuclease domain-containing protein</fullName>
    </recommendedName>
</protein>
<evidence type="ECO:0000313" key="3">
    <source>
        <dbReference type="Proteomes" id="UP000007014"/>
    </source>
</evidence>
<dbReference type="EMBL" id="AP006486">
    <property type="protein sequence ID" value="BAM79187.1"/>
    <property type="molecule type" value="Genomic_DNA"/>
</dbReference>
<evidence type="ECO:0000313" key="2">
    <source>
        <dbReference type="EMBL" id="BAM79187.1"/>
    </source>
</evidence>
<reference evidence="2 3" key="1">
    <citation type="journal article" date="2004" name="Nature">
        <title>Genome sequence of the ultrasmall unicellular red alga Cyanidioschyzon merolae 10D.</title>
        <authorList>
            <person name="Matsuzaki M."/>
            <person name="Misumi O."/>
            <person name="Shin-i T."/>
            <person name="Maruyama S."/>
            <person name="Takahara M."/>
            <person name="Miyagishima S."/>
            <person name="Mori T."/>
            <person name="Nishida K."/>
            <person name="Yagisawa F."/>
            <person name="Nishida K."/>
            <person name="Yoshida Y."/>
            <person name="Nishimura Y."/>
            <person name="Nakao S."/>
            <person name="Kobayashi T."/>
            <person name="Momoyama Y."/>
            <person name="Higashiyama T."/>
            <person name="Minoda A."/>
            <person name="Sano M."/>
            <person name="Nomoto H."/>
            <person name="Oishi K."/>
            <person name="Hayashi H."/>
            <person name="Ohta F."/>
            <person name="Nishizaka S."/>
            <person name="Haga S."/>
            <person name="Miura S."/>
            <person name="Morishita T."/>
            <person name="Kabeya Y."/>
            <person name="Terasawa K."/>
            <person name="Suzuki Y."/>
            <person name="Ishii Y."/>
            <person name="Asakawa S."/>
            <person name="Takano H."/>
            <person name="Ohta N."/>
            <person name="Kuroiwa H."/>
            <person name="Tanaka K."/>
            <person name="Shimizu N."/>
            <person name="Sugano S."/>
            <person name="Sato N."/>
            <person name="Nozaki H."/>
            <person name="Ogasawara N."/>
            <person name="Kohara Y."/>
            <person name="Kuroiwa T."/>
        </authorList>
    </citation>
    <scope>NUCLEOTIDE SEQUENCE [LARGE SCALE GENOMIC DNA]</scope>
    <source>
        <strain evidence="2 3">10D</strain>
    </source>
</reference>
<dbReference type="Gramene" id="CMD115CT">
    <property type="protein sequence ID" value="CMD115CT"/>
    <property type="gene ID" value="CMD115C"/>
</dbReference>
<sequence length="231" mass="25933">MAALESVPSGDAEPRQTLPRSPRGRRSFTEAQRKAAWERAKPVPGRDPERWRYDVYGNPVLRPLHGCLGCFCYEFDHRVPYSLGGATSLDNCDILQTRINRLKSNALEGVNISREQIRQYACEDVSNVIDMDAIEFAVYGDVRREGLHCRAYSLFEKVASEMLVSTGRVSRFESGSPAVTEHSPMKISRQSNIPSCTEALNRTPQQQGMKPVPSHPEIPIPPAWLFLPSFS</sequence>
<evidence type="ECO:0008006" key="4">
    <source>
        <dbReference type="Google" id="ProtNLM"/>
    </source>
</evidence>
<gene>
    <name evidence="2" type="ORF">CYME_CMD115C</name>
</gene>
<dbReference type="InterPro" id="IPR003615">
    <property type="entry name" value="HNH_nuc"/>
</dbReference>
<dbReference type="GeneID" id="16992666"/>
<dbReference type="CDD" id="cd00085">
    <property type="entry name" value="HNHc"/>
    <property type="match status" value="1"/>
</dbReference>
<dbReference type="Proteomes" id="UP000007014">
    <property type="component" value="Chromosome 4"/>
</dbReference>
<feature type="compositionally biased region" description="Basic and acidic residues" evidence="1">
    <location>
        <begin position="27"/>
        <end position="45"/>
    </location>
</feature>
<dbReference type="KEGG" id="cme:CYME_CMD115C"/>
<accession>M1VAM0</accession>
<evidence type="ECO:0000256" key="1">
    <source>
        <dbReference type="SAM" id="MobiDB-lite"/>
    </source>
</evidence>
<dbReference type="HOGENOM" id="CLU_1201342_0_0_1"/>